<proteinExistence type="predicted"/>
<keyword evidence="1" id="KW-0472">Membrane</keyword>
<feature type="transmembrane region" description="Helical" evidence="1">
    <location>
        <begin position="74"/>
        <end position="99"/>
    </location>
</feature>
<gene>
    <name evidence="2" type="ORF">MFP26_05835</name>
</gene>
<organism evidence="2 3">
    <name type="scientific">Brenneria tiliae</name>
    <dbReference type="NCBI Taxonomy" id="2914984"/>
    <lineage>
        <taxon>Bacteria</taxon>
        <taxon>Pseudomonadati</taxon>
        <taxon>Pseudomonadota</taxon>
        <taxon>Gammaproteobacteria</taxon>
        <taxon>Enterobacterales</taxon>
        <taxon>Pectobacteriaceae</taxon>
        <taxon>Brenneria</taxon>
    </lineage>
</organism>
<evidence type="ECO:0000256" key="1">
    <source>
        <dbReference type="SAM" id="Phobius"/>
    </source>
</evidence>
<accession>A0ABT0MQU3</accession>
<keyword evidence="1" id="KW-0812">Transmembrane</keyword>
<name>A0ABT0MQU3_9GAMM</name>
<feature type="transmembrane region" description="Helical" evidence="1">
    <location>
        <begin position="35"/>
        <end position="54"/>
    </location>
</feature>
<dbReference type="Proteomes" id="UP001203069">
    <property type="component" value="Unassembled WGS sequence"/>
</dbReference>
<sequence>MKKENKKTTCSVQPVADGDLRQQIGDVLKWFHDRAWPLTGCLLIVVVMFLFSFIREENIPISITSPALVASIPWLMGFVILFTGLIAGLLLVPTMTLFVPAKRGES</sequence>
<comment type="caution">
    <text evidence="2">The sequence shown here is derived from an EMBL/GenBank/DDBJ whole genome shotgun (WGS) entry which is preliminary data.</text>
</comment>
<protein>
    <submittedName>
        <fullName evidence="2">Uncharacterized protein</fullName>
    </submittedName>
</protein>
<keyword evidence="1" id="KW-1133">Transmembrane helix</keyword>
<dbReference type="RefSeq" id="WP_249229540.1">
    <property type="nucleotide sequence ID" value="NZ_JAKPBZ010000106.1"/>
</dbReference>
<reference evidence="2 3" key="1">
    <citation type="submission" date="2022-02" db="EMBL/GenBank/DDBJ databases">
        <title>Description of Brenneria tiliae sp. nov. isolated from symptomatic Tilia x moltkei and Tilia x europaea trees in the UK.</title>
        <authorList>
            <person name="Kile H."/>
        </authorList>
    </citation>
    <scope>NUCLEOTIDE SEQUENCE [LARGE SCALE GENOMIC DNA]</scope>
    <source>
        <strain evidence="2 3">MC1SB4.1</strain>
    </source>
</reference>
<dbReference type="EMBL" id="JAKPBZ010000106">
    <property type="protein sequence ID" value="MCL2892218.1"/>
    <property type="molecule type" value="Genomic_DNA"/>
</dbReference>
<evidence type="ECO:0000313" key="3">
    <source>
        <dbReference type="Proteomes" id="UP001203069"/>
    </source>
</evidence>
<keyword evidence="3" id="KW-1185">Reference proteome</keyword>
<evidence type="ECO:0000313" key="2">
    <source>
        <dbReference type="EMBL" id="MCL2892218.1"/>
    </source>
</evidence>